<organism evidence="1 2">
    <name type="scientific">Achromobacter arsenitoxydans SY8</name>
    <dbReference type="NCBI Taxonomy" id="477184"/>
    <lineage>
        <taxon>Bacteria</taxon>
        <taxon>Pseudomonadati</taxon>
        <taxon>Pseudomonadota</taxon>
        <taxon>Betaproteobacteria</taxon>
        <taxon>Burkholderiales</taxon>
        <taxon>Alcaligenaceae</taxon>
        <taxon>Achromobacter</taxon>
    </lineage>
</organism>
<dbReference type="EMBL" id="AGUF01000095">
    <property type="protein sequence ID" value="EHK62920.1"/>
    <property type="molecule type" value="Genomic_DNA"/>
</dbReference>
<gene>
    <name evidence="1" type="ORF">KYC_27953</name>
</gene>
<dbReference type="Proteomes" id="UP000003113">
    <property type="component" value="Unassembled WGS sequence"/>
</dbReference>
<dbReference type="eggNOG" id="COG3157">
    <property type="taxonomic scope" value="Bacteria"/>
</dbReference>
<proteinExistence type="predicted"/>
<dbReference type="InterPro" id="IPR036624">
    <property type="entry name" value="Hcp1-lik_sf"/>
</dbReference>
<comment type="caution">
    <text evidence="1">The sequence shown here is derived from an EMBL/GenBank/DDBJ whole genome shotgun (WGS) entry which is preliminary data.</text>
</comment>
<accession>H0FFM1</accession>
<keyword evidence="2" id="KW-1185">Reference proteome</keyword>
<dbReference type="AlphaFoldDB" id="H0FFM1"/>
<dbReference type="Gene3D" id="2.30.110.20">
    <property type="entry name" value="Hcp1-like"/>
    <property type="match status" value="1"/>
</dbReference>
<dbReference type="SUPFAM" id="SSF141452">
    <property type="entry name" value="Hcp1-like"/>
    <property type="match status" value="1"/>
</dbReference>
<dbReference type="STRING" id="477184.KYC_27953"/>
<protein>
    <submittedName>
        <fullName evidence="1">Uncharacterized protein</fullName>
    </submittedName>
</protein>
<sequence>MASWPKRPFRQRLKGSSQCRLPATPLMYLALASGEVLPEVEVKWYRTSIEGKQEHLDPCHRRHRGLGACHAQTILFALPLRPHRQWGARRIRGQRVRNCTKRWFGANHRSSRHCTMSHDDEDLK</sequence>
<evidence type="ECO:0000313" key="2">
    <source>
        <dbReference type="Proteomes" id="UP000003113"/>
    </source>
</evidence>
<reference evidence="1 2" key="1">
    <citation type="journal article" date="2012" name="J. Bacteriol.">
        <title>Genome sequence of the highly efficient arsenite-oxidizing bacterium Achromobacter arsenitoxydans SY8.</title>
        <authorList>
            <person name="Li X."/>
            <person name="Hu Y."/>
            <person name="Gong J."/>
            <person name="Lin Y."/>
            <person name="Johnstone L."/>
            <person name="Rensing C."/>
            <person name="Wang G."/>
        </authorList>
    </citation>
    <scope>NUCLEOTIDE SEQUENCE [LARGE SCALE GENOMIC DNA]</scope>
    <source>
        <strain evidence="1 2">SY8</strain>
    </source>
</reference>
<evidence type="ECO:0000313" key="1">
    <source>
        <dbReference type="EMBL" id="EHK62920.1"/>
    </source>
</evidence>
<name>H0FFM1_9BURK</name>